<dbReference type="InterPro" id="IPR017146">
    <property type="entry name" value="Lanti_2_LanM"/>
</dbReference>
<dbReference type="GO" id="GO:0046872">
    <property type="term" value="F:metal ion binding"/>
    <property type="evidence" value="ECO:0007669"/>
    <property type="project" value="UniProtKB-KW"/>
</dbReference>
<evidence type="ECO:0000259" key="2">
    <source>
        <dbReference type="Pfam" id="PF13575"/>
    </source>
</evidence>
<dbReference type="PRINTS" id="PR01950">
    <property type="entry name" value="LANCSUPER"/>
</dbReference>
<proteinExistence type="predicted"/>
<keyword evidence="1" id="KW-0862">Zinc</keyword>
<evidence type="ECO:0000313" key="4">
    <source>
        <dbReference type="Proteomes" id="UP000076489"/>
    </source>
</evidence>
<reference evidence="4" key="1">
    <citation type="submission" date="2016-03" db="EMBL/GenBank/DDBJ databases">
        <authorList>
            <person name="Ray J."/>
            <person name="Price M."/>
            <person name="Deutschbauer A."/>
        </authorList>
    </citation>
    <scope>NUCLEOTIDE SEQUENCE [LARGE SCALE GENOMIC DNA]</scope>
    <source>
        <strain evidence="4">FW300-N1B4</strain>
    </source>
</reference>
<dbReference type="EMBL" id="LUKJ01000003">
    <property type="protein sequence ID" value="KZN18073.1"/>
    <property type="molecule type" value="Genomic_DNA"/>
</dbReference>
<dbReference type="InterPro" id="IPR025410">
    <property type="entry name" value="Lant_dehyd"/>
</dbReference>
<feature type="binding site" evidence="1">
    <location>
        <position position="942"/>
    </location>
    <ligand>
        <name>Zn(2+)</name>
        <dbReference type="ChEBI" id="CHEBI:29105"/>
    </ligand>
</feature>
<dbReference type="Pfam" id="PF05147">
    <property type="entry name" value="LANC_like"/>
    <property type="match status" value="1"/>
</dbReference>
<gene>
    <name evidence="3" type="ORF">A1D17_18550</name>
</gene>
<organism evidence="3 4">
    <name type="scientific">Pseudomonas fluorescens</name>
    <dbReference type="NCBI Taxonomy" id="294"/>
    <lineage>
        <taxon>Bacteria</taxon>
        <taxon>Pseudomonadati</taxon>
        <taxon>Pseudomonadota</taxon>
        <taxon>Gammaproteobacteria</taxon>
        <taxon>Pseudomonadales</taxon>
        <taxon>Pseudomonadaceae</taxon>
        <taxon>Pseudomonas</taxon>
    </lineage>
</organism>
<dbReference type="AlphaFoldDB" id="A0A162BNM1"/>
<feature type="domain" description="Lantibiotic biosynthesis protein dehydration" evidence="2">
    <location>
        <begin position="185"/>
        <end position="555"/>
    </location>
</feature>
<dbReference type="CDD" id="cd04792">
    <property type="entry name" value="LanM-like"/>
    <property type="match status" value="1"/>
</dbReference>
<feature type="binding site" evidence="1">
    <location>
        <position position="943"/>
    </location>
    <ligand>
        <name>Zn(2+)</name>
        <dbReference type="ChEBI" id="CHEBI:29105"/>
    </ligand>
</feature>
<dbReference type="Proteomes" id="UP000076489">
    <property type="component" value="Unassembled WGS sequence"/>
</dbReference>
<dbReference type="InterPro" id="IPR012341">
    <property type="entry name" value="6hp_glycosidase-like_sf"/>
</dbReference>
<dbReference type="OrthoDB" id="9148343at2"/>
<feature type="binding site" evidence="1">
    <location>
        <position position="890"/>
    </location>
    <ligand>
        <name>Zn(2+)</name>
        <dbReference type="ChEBI" id="CHEBI:29105"/>
    </ligand>
</feature>
<dbReference type="PIRSF" id="PIRSF037228">
    <property type="entry name" value="Lant_mod_RumM"/>
    <property type="match status" value="1"/>
</dbReference>
<dbReference type="NCBIfam" id="TIGR03897">
    <property type="entry name" value="lanti_2_LanM"/>
    <property type="match status" value="1"/>
</dbReference>
<dbReference type="InterPro" id="IPR007822">
    <property type="entry name" value="LANC-like"/>
</dbReference>
<keyword evidence="1" id="KW-0479">Metal-binding</keyword>
<dbReference type="Gene3D" id="1.50.10.10">
    <property type="match status" value="1"/>
</dbReference>
<comment type="caution">
    <text evidence="3">The sequence shown here is derived from an EMBL/GenBank/DDBJ whole genome shotgun (WGS) entry which is preliminary data.</text>
</comment>
<reference evidence="3 4" key="2">
    <citation type="journal article" date="2018" name="Nature">
        <title>Mutant phenotypes for thousands of bacterial genes of unknown function.</title>
        <authorList>
            <person name="Price M.N."/>
            <person name="Wetmore K.M."/>
            <person name="Waters R.J."/>
            <person name="Callaghan M."/>
            <person name="Ray J."/>
            <person name="Liu H."/>
            <person name="Kuehl J.V."/>
            <person name="Melnyk R.A."/>
            <person name="Lamson J.S."/>
            <person name="Suh Y."/>
            <person name="Carlson H.K."/>
            <person name="Esquivel Z."/>
            <person name="Sadeeshkumar H."/>
            <person name="Chakraborty R."/>
            <person name="Zane G.M."/>
            <person name="Rubin B.E."/>
            <person name="Wall J.D."/>
            <person name="Visel A."/>
            <person name="Bristow J."/>
            <person name="Blow M.J."/>
            <person name="Arkin A.P."/>
            <person name="Deutschbauer A.M."/>
        </authorList>
    </citation>
    <scope>NUCLEOTIDE SEQUENCE [LARGE SCALE GENOMIC DNA]</scope>
    <source>
        <strain evidence="3 4">FW300-N1B4</strain>
    </source>
</reference>
<dbReference type="PANTHER" id="PTHR12736:SF7">
    <property type="entry name" value="LANC-LIKE PROTEIN 3"/>
    <property type="match status" value="1"/>
</dbReference>
<dbReference type="GO" id="GO:0005886">
    <property type="term" value="C:plasma membrane"/>
    <property type="evidence" value="ECO:0007669"/>
    <property type="project" value="TreeGrafter"/>
</dbReference>
<dbReference type="Pfam" id="PF13575">
    <property type="entry name" value="DUF4135"/>
    <property type="match status" value="1"/>
</dbReference>
<evidence type="ECO:0000313" key="3">
    <source>
        <dbReference type="EMBL" id="KZN18073.1"/>
    </source>
</evidence>
<name>A0A162BNM1_PSEFL</name>
<dbReference type="PANTHER" id="PTHR12736">
    <property type="entry name" value="LANC-LIKE PROTEIN"/>
    <property type="match status" value="1"/>
</dbReference>
<sequence>MLADVLTFQEREITGAGVSIDVALLHKTIAQLHANDNALLHYFGLGRQQLIQRIESSNRSVERGQESPVLVSLKHEIDIIESLVLDEHVGDAGQECFYWFYYGFYCYFKRCFEKDSRFIELCNFADVESLLASVKSYVIAGVKRLSEKSLVHALNTRIFENADLDLQTFNQRLKTGLTGAVLKSYPVLTRLLIEQINSTVAYLYKVVFHFADDADLLQRTFSLPGKRIDAINLGLGDPHADGETVCSVQVGSQSLVYKPRSNHEASFYNALLKRLHELTGDDGFAIYAPITVAREGRCWIEKIENLACATETDLSLFYRRMGAQIAVVHALNGIDFHYENIIACGSSPVMIDLECLFTAAMVDLKINLPHTRALFKTLKRNSQSVFSSGFVAYSPDADNDTGGLTRQRTFISKKKQLIREQGFYRLKTVKVDKVPVIRHLPIFKGEPRSVDDYQHVFFQGFEDAYDHVMNHIDAVQDLITVRISKLKTRVLIKNTQRYADFIELSLHPRFMQCMIQREVLLATLWAELNETLTGHHLPRYELNDLQKANIPCFTMSIGSSRIVGAAGVELTQLAIETPFDSCRRKLRSLSPSDKAFQKYILLECLFPVSNDALPLNRKHRYHGTPGMSSPQYLEGAMSIAGAIERLRIKGEEGDVGWTFLNTHPRTRRKYISAMGNSLYNGMGGLAIFYMSLFRVSGQEHYWDKADEILHSMAKSHGHFDSDMTVSAYFGLASYVYVLVNYQRVTGQQSHQQTIDGLLLKLADFPRPDDEYDFLNGWCGTVTMLANLYLLEKRAMLLPLIKTFTEAIKSRLSYEDGKFVLDDTRVPLLTGFSHGMSGILHALAKVYEVTRDSSLVPLITQLLEAENRLTVQGFWLDLRDCSRQSYMNKWCHGGAGILISRLQLSRALANVLSLDARTAVEADIKTCENNLWGHGLGSGYSLCHGDFGNLVCLLDLYRRDANDRGVARVLQAFSEAVHNFFNEDFIGKDSIPDLGMMLGIAGVGQALLHALDAQLPNVLSLEFQGAASVAPVQDDPVAGSSVEPLL</sequence>
<dbReference type="RefSeq" id="WP_063342468.1">
    <property type="nucleotide sequence ID" value="NZ_LUKJ01000003.1"/>
</dbReference>
<protein>
    <recommendedName>
        <fullName evidence="2">Lantibiotic biosynthesis protein dehydration domain-containing protein</fullName>
    </recommendedName>
</protein>
<dbReference type="GO" id="GO:0005975">
    <property type="term" value="P:carbohydrate metabolic process"/>
    <property type="evidence" value="ECO:0007669"/>
    <property type="project" value="InterPro"/>
</dbReference>
<dbReference type="GO" id="GO:0031179">
    <property type="term" value="P:peptide modification"/>
    <property type="evidence" value="ECO:0007669"/>
    <property type="project" value="InterPro"/>
</dbReference>
<dbReference type="SUPFAM" id="SSF158745">
    <property type="entry name" value="LanC-like"/>
    <property type="match status" value="1"/>
</dbReference>
<dbReference type="SMART" id="SM01260">
    <property type="entry name" value="LANC_like"/>
    <property type="match status" value="1"/>
</dbReference>
<accession>A0A162BNM1</accession>
<evidence type="ECO:0000256" key="1">
    <source>
        <dbReference type="PIRSR" id="PIRSR607822-1"/>
    </source>
</evidence>